<evidence type="ECO:0000313" key="7">
    <source>
        <dbReference type="Proteomes" id="UP000027265"/>
    </source>
</evidence>
<dbReference type="InterPro" id="IPR002893">
    <property type="entry name" value="Znf_MYND"/>
</dbReference>
<accession>A0A067PUK7</accession>
<evidence type="ECO:0000256" key="3">
    <source>
        <dbReference type="ARBA" id="ARBA00022833"/>
    </source>
</evidence>
<dbReference type="InterPro" id="IPR027974">
    <property type="entry name" value="DUF4470"/>
</dbReference>
<dbReference type="SUPFAM" id="SSF144232">
    <property type="entry name" value="HIT/MYND zinc finger-like"/>
    <property type="match status" value="1"/>
</dbReference>
<dbReference type="OrthoDB" id="5282002at2759"/>
<evidence type="ECO:0000256" key="1">
    <source>
        <dbReference type="ARBA" id="ARBA00022723"/>
    </source>
</evidence>
<keyword evidence="3" id="KW-0862">Zinc</keyword>
<dbReference type="Pfam" id="PF14737">
    <property type="entry name" value="DUF4470"/>
    <property type="match status" value="1"/>
</dbReference>
<organism evidence="6 7">
    <name type="scientific">Jaapia argillacea MUCL 33604</name>
    <dbReference type="NCBI Taxonomy" id="933084"/>
    <lineage>
        <taxon>Eukaryota</taxon>
        <taxon>Fungi</taxon>
        <taxon>Dikarya</taxon>
        <taxon>Basidiomycota</taxon>
        <taxon>Agaricomycotina</taxon>
        <taxon>Agaricomycetes</taxon>
        <taxon>Agaricomycetidae</taxon>
        <taxon>Jaapiales</taxon>
        <taxon>Jaapiaceae</taxon>
        <taxon>Jaapia</taxon>
    </lineage>
</organism>
<gene>
    <name evidence="6" type="ORF">JAAARDRAFT_408569</name>
</gene>
<keyword evidence="2" id="KW-0863">Zinc-finger</keyword>
<protein>
    <submittedName>
        <fullName evidence="6">Uncharacterized protein</fullName>
    </submittedName>
</protein>
<name>A0A067PUK7_9AGAM</name>
<dbReference type="STRING" id="933084.A0A067PUK7"/>
<reference evidence="7" key="1">
    <citation type="journal article" date="2014" name="Proc. Natl. Acad. Sci. U.S.A.">
        <title>Extensive sampling of basidiomycete genomes demonstrates inadequacy of the white-rot/brown-rot paradigm for wood decay fungi.</title>
        <authorList>
            <person name="Riley R."/>
            <person name="Salamov A.A."/>
            <person name="Brown D.W."/>
            <person name="Nagy L.G."/>
            <person name="Floudas D."/>
            <person name="Held B.W."/>
            <person name="Levasseur A."/>
            <person name="Lombard V."/>
            <person name="Morin E."/>
            <person name="Otillar R."/>
            <person name="Lindquist E.A."/>
            <person name="Sun H."/>
            <person name="LaButti K.M."/>
            <person name="Schmutz J."/>
            <person name="Jabbour D."/>
            <person name="Luo H."/>
            <person name="Baker S.E."/>
            <person name="Pisabarro A.G."/>
            <person name="Walton J.D."/>
            <person name="Blanchette R.A."/>
            <person name="Henrissat B."/>
            <person name="Martin F."/>
            <person name="Cullen D."/>
            <person name="Hibbett D.S."/>
            <person name="Grigoriev I.V."/>
        </authorList>
    </citation>
    <scope>NUCLEOTIDE SEQUENCE [LARGE SCALE GENOMIC DNA]</scope>
    <source>
        <strain evidence="7">MUCL 33604</strain>
    </source>
</reference>
<dbReference type="EMBL" id="KL197730">
    <property type="protein sequence ID" value="KDQ54026.1"/>
    <property type="molecule type" value="Genomic_DNA"/>
</dbReference>
<keyword evidence="7" id="KW-1185">Reference proteome</keyword>
<proteinExistence type="predicted"/>
<dbReference type="AlphaFoldDB" id="A0A067PUK7"/>
<evidence type="ECO:0000313" key="6">
    <source>
        <dbReference type="EMBL" id="KDQ54026.1"/>
    </source>
</evidence>
<feature type="domain" description="DUF4470" evidence="5">
    <location>
        <begin position="133"/>
        <end position="225"/>
    </location>
</feature>
<dbReference type="HOGENOM" id="CLU_018400_1_0_1"/>
<feature type="domain" description="MYND-type" evidence="4">
    <location>
        <begin position="54"/>
        <end position="84"/>
    </location>
</feature>
<evidence type="ECO:0000259" key="5">
    <source>
        <dbReference type="Pfam" id="PF14737"/>
    </source>
</evidence>
<dbReference type="Gene3D" id="6.10.140.2220">
    <property type="match status" value="1"/>
</dbReference>
<evidence type="ECO:0000259" key="4">
    <source>
        <dbReference type="Pfam" id="PF01753"/>
    </source>
</evidence>
<dbReference type="GO" id="GO:0008270">
    <property type="term" value="F:zinc ion binding"/>
    <property type="evidence" value="ECO:0007669"/>
    <property type="project" value="UniProtKB-KW"/>
</dbReference>
<dbReference type="InParanoid" id="A0A067PUK7"/>
<sequence>MGSLFATASGLFQDATAGFQNRLAQSIRAGQLYKVQPLERLLCANVDVSVRRICPNEGKMTCSACKLVSYCSKKEHWPIHKRDCKDNVRSKDWKPAWVVEGRASSVLGPEVGERDIVPAWLRRDDRMATSIPLWGNMPAVDVINLDKNEGDPSKDFSVAFPYLKNVVRTINSLPPNYSGQLTILLNDREPYVVIRNLVLLLLLGTVVDHTVAAEVALHFWYSAFVPSENSLHTSMTISTLLRDIPDNSPFSIPLGSSSSLSSNIPRSLMKELVLMLSSKYSMDDAQIEYKRVRFAPSRIDHRHHLYERLEPSHRLAFHEYRRFGLILPFGALNGHFNFPNRFLFSPNGRWLQDDAVDPLDSWDIQEIIKAGKGHGAQPSDVYGCLYFFLSEQLRNFALRLRQFRVSFHLFNRDASDLARALQSKSFLTLDVPTCFDRIDVSNMLDIDHAGVSAVLASWSPFLNSSSDATIIGYFKNWVVHHPDARPSTPDDIRELVRRLVSEGKVSGIEGTNPTSDTFTTLASQKSYLAVVYDNSKAFSEFLSEQDMSAALQSSGMKLKETHTIVPPRLGVPVDGLTTTLPVFPDRETWYLYVQLGPASVWSERFVEFTRT</sequence>
<evidence type="ECO:0000256" key="2">
    <source>
        <dbReference type="ARBA" id="ARBA00022771"/>
    </source>
</evidence>
<keyword evidence="1" id="KW-0479">Metal-binding</keyword>
<dbReference type="Proteomes" id="UP000027265">
    <property type="component" value="Unassembled WGS sequence"/>
</dbReference>
<dbReference type="Pfam" id="PF01753">
    <property type="entry name" value="zf-MYND"/>
    <property type="match status" value="1"/>
</dbReference>